<feature type="domain" description="RdRp catalytic" evidence="13">
    <location>
        <begin position="2297"/>
        <end position="2506"/>
    </location>
</feature>
<evidence type="ECO:0000256" key="10">
    <source>
        <dbReference type="ARBA" id="ARBA00031012"/>
    </source>
</evidence>
<dbReference type="Pfam" id="PF15518">
    <property type="entry name" value="L_protein_N"/>
    <property type="match status" value="1"/>
</dbReference>
<dbReference type="GO" id="GO:0036503">
    <property type="term" value="P:ERAD pathway"/>
    <property type="evidence" value="ECO:0007669"/>
    <property type="project" value="TreeGrafter"/>
</dbReference>
<evidence type="ECO:0000256" key="11">
    <source>
        <dbReference type="ARBA" id="ARBA00034123"/>
    </source>
</evidence>
<proteinExistence type="inferred from homology"/>
<evidence type="ECO:0000259" key="13">
    <source>
        <dbReference type="PROSITE" id="PS50525"/>
    </source>
</evidence>
<dbReference type="Gene3D" id="3.90.70.80">
    <property type="match status" value="1"/>
</dbReference>
<dbReference type="EC" id="2.7.7.48" evidence="2"/>
<keyword evidence="15" id="KW-0696">RNA-directed RNA polymerase</keyword>
<evidence type="ECO:0000256" key="8">
    <source>
        <dbReference type="ARBA" id="ARBA00030285"/>
    </source>
</evidence>
<dbReference type="PROSITE" id="PS50802">
    <property type="entry name" value="OTU"/>
    <property type="match status" value="1"/>
</dbReference>
<dbReference type="EMBL" id="PP272736">
    <property type="protein sequence ID" value="WZI33474.1"/>
    <property type="molecule type" value="Viral_cRNA"/>
</dbReference>
<evidence type="ECO:0000313" key="15">
    <source>
        <dbReference type="EMBL" id="WZI33474.1"/>
    </source>
</evidence>
<dbReference type="InterPro" id="IPR003323">
    <property type="entry name" value="OTU_dom"/>
</dbReference>
<name>A0AB38ZK75_9VIRU</name>
<evidence type="ECO:0000256" key="9">
    <source>
        <dbReference type="ARBA" id="ARBA00030436"/>
    </source>
</evidence>
<dbReference type="EC" id="3.4.19.12" evidence="3"/>
<evidence type="ECO:0000256" key="2">
    <source>
        <dbReference type="ARBA" id="ARBA00012494"/>
    </source>
</evidence>
<feature type="region of interest" description="Disordered" evidence="12">
    <location>
        <begin position="1633"/>
        <end position="1669"/>
    </location>
</feature>
<evidence type="ECO:0000256" key="6">
    <source>
        <dbReference type="ARBA" id="ARBA00022801"/>
    </source>
</evidence>
<keyword evidence="5" id="KW-0808">Transferase</keyword>
<evidence type="ECO:0000256" key="12">
    <source>
        <dbReference type="SAM" id="MobiDB-lite"/>
    </source>
</evidence>
<feature type="domain" description="OTU" evidence="14">
    <location>
        <begin position="43"/>
        <end position="172"/>
    </location>
</feature>
<dbReference type="PROSITE" id="PS50525">
    <property type="entry name" value="RDRP_SSRNA_NEG_SEG"/>
    <property type="match status" value="1"/>
</dbReference>
<evidence type="ECO:0000259" key="14">
    <source>
        <dbReference type="PROSITE" id="PS50802"/>
    </source>
</evidence>
<dbReference type="PANTHER" id="PTHR13312:SF0">
    <property type="entry name" value="UBIQUITIN THIOESTERASE OTU1"/>
    <property type="match status" value="1"/>
</dbReference>
<dbReference type="Pfam" id="PF04196">
    <property type="entry name" value="Bunya_RdRp"/>
    <property type="match status" value="1"/>
</dbReference>
<dbReference type="GO" id="GO:0016579">
    <property type="term" value="P:protein deubiquitination"/>
    <property type="evidence" value="ECO:0007669"/>
    <property type="project" value="TreeGrafter"/>
</dbReference>
<accession>A0AB38ZK75</accession>
<dbReference type="SUPFAM" id="SSF54001">
    <property type="entry name" value="Cysteine proteinases"/>
    <property type="match status" value="1"/>
</dbReference>
<keyword evidence="7" id="KW-0460">Magnesium</keyword>
<evidence type="ECO:0000256" key="4">
    <source>
        <dbReference type="ARBA" id="ARBA00018602"/>
    </source>
</evidence>
<comment type="similarity">
    <text evidence="11">Belongs to the Bunyavirales RNA polymerase family.</text>
</comment>
<evidence type="ECO:0000256" key="3">
    <source>
        <dbReference type="ARBA" id="ARBA00012759"/>
    </source>
</evidence>
<dbReference type="InterPro" id="IPR007322">
    <property type="entry name" value="RNA_pol_bunyavir"/>
</dbReference>
<evidence type="ECO:0000256" key="7">
    <source>
        <dbReference type="ARBA" id="ARBA00022842"/>
    </source>
</evidence>
<feature type="compositionally biased region" description="Low complexity" evidence="12">
    <location>
        <begin position="1651"/>
        <end position="1667"/>
    </location>
</feature>
<reference evidence="15" key="2">
    <citation type="submission" date="2024-01" db="EMBL/GenBank/DDBJ databases">
        <authorList>
            <person name="Zhang X.-A."/>
            <person name="Zhang J.-T."/>
            <person name="Hu Z.-Y."/>
            <person name="Liu W."/>
        </authorList>
    </citation>
    <scope>NUCLEOTIDE SEQUENCE</scope>
    <source>
        <strain evidence="15">Nair_1</strain>
    </source>
</reference>
<dbReference type="InterPro" id="IPR029124">
    <property type="entry name" value="L_protein_N"/>
</dbReference>
<dbReference type="GO" id="GO:0003968">
    <property type="term" value="F:RNA-directed RNA polymerase activity"/>
    <property type="evidence" value="ECO:0007669"/>
    <property type="project" value="UniProtKB-KW"/>
</dbReference>
<dbReference type="GO" id="GO:0006351">
    <property type="term" value="P:DNA-templated transcription"/>
    <property type="evidence" value="ECO:0007669"/>
    <property type="project" value="InterPro"/>
</dbReference>
<protein>
    <recommendedName>
        <fullName evidence="4">RNA-directed RNA polymerase L</fullName>
        <ecNumber evidence="2">2.7.7.48</ecNumber>
        <ecNumber evidence="3">3.4.19.12</ecNumber>
    </recommendedName>
    <alternativeName>
        <fullName evidence="8">Large structural protein</fullName>
    </alternativeName>
    <alternativeName>
        <fullName evidence="10">Replicase</fullName>
    </alternativeName>
    <alternativeName>
        <fullName evidence="9">Transcriptase</fullName>
    </alternativeName>
</protein>
<dbReference type="GO" id="GO:0004843">
    <property type="term" value="F:cysteine-type deubiquitinase activity"/>
    <property type="evidence" value="ECO:0007669"/>
    <property type="project" value="UniProtKB-EC"/>
</dbReference>
<dbReference type="GO" id="GO:0039694">
    <property type="term" value="P:viral RNA genome replication"/>
    <property type="evidence" value="ECO:0007669"/>
    <property type="project" value="InterPro"/>
</dbReference>
<dbReference type="InterPro" id="IPR007099">
    <property type="entry name" value="RNA-dir_pol_NSvirus"/>
</dbReference>
<organism evidence="15">
    <name type="scientific">Crocidura tanakae nairovirus 1</name>
    <dbReference type="NCBI Taxonomy" id="3139554"/>
    <lineage>
        <taxon>Viruses</taxon>
        <taxon>Riboviria</taxon>
        <taxon>Orthornavirae</taxon>
        <taxon>Negarnaviricota</taxon>
        <taxon>Polyploviricotina</taxon>
        <taxon>Bunyaviricetes</taxon>
        <taxon>Hareavirales</taxon>
        <taxon>Nairoviridae</taxon>
    </lineage>
</organism>
<reference evidence="15" key="1">
    <citation type="journal article" date="2024" name="NPJ Biofilms Microbiomes">
        <title>Decoding the RNA viromes in shrew lungs along the eastern coast of China.</title>
        <authorList>
            <person name="Zhang J.T."/>
            <person name="Hu Z.Y."/>
            <person name="Tang F."/>
            <person name="Liu Y.T."/>
            <person name="Tan W.L."/>
            <person name="Ma X.F."/>
            <person name="Zhang Y.F."/>
            <person name="Si G.Q."/>
            <person name="Zhang L."/>
            <person name="Zhang M.Q."/>
            <person name="Peng C."/>
            <person name="Fu B.K."/>
            <person name="Fang L.Q."/>
            <person name="Zhang X.A."/>
            <person name="Liu W."/>
        </authorList>
    </citation>
    <scope>NUCLEOTIDE SEQUENCE</scope>
    <source>
        <strain evidence="15">Nair_1</strain>
    </source>
</reference>
<comment type="catalytic activity">
    <reaction evidence="1">
        <text>Thiol-dependent hydrolysis of ester, thioester, amide, peptide and isopeptide bonds formed by the C-terminal Gly of ubiquitin (a 76-residue protein attached to proteins as an intracellular targeting signal).</text>
        <dbReference type="EC" id="3.4.19.12"/>
    </reaction>
</comment>
<dbReference type="GO" id="GO:0030968">
    <property type="term" value="P:endoplasmic reticulum unfolded protein response"/>
    <property type="evidence" value="ECO:0007669"/>
    <property type="project" value="TreeGrafter"/>
</dbReference>
<dbReference type="PANTHER" id="PTHR13312">
    <property type="entry name" value="HIV-INDUCED PROTEIN-7-LIKE PROTEASE"/>
    <property type="match status" value="1"/>
</dbReference>
<keyword evidence="6" id="KW-0378">Hydrolase</keyword>
<evidence type="ECO:0000256" key="5">
    <source>
        <dbReference type="ARBA" id="ARBA00022679"/>
    </source>
</evidence>
<keyword evidence="15" id="KW-0548">Nucleotidyltransferase</keyword>
<evidence type="ECO:0000256" key="1">
    <source>
        <dbReference type="ARBA" id="ARBA00000707"/>
    </source>
</evidence>
<dbReference type="InterPro" id="IPR038765">
    <property type="entry name" value="Papain-like_cys_pep_sf"/>
</dbReference>
<sequence>MFHCLYLPFSRMEHVRVLNTINWDHVVSNNFKAAVQLTTEVFFRTVRVKGDGNCFYRSLAVIHSDKGSEEDHLFYRMLIPEVAEKYFELEPEALLTGKSKEEYISLATCPGEWAGSLEASMLSKFLDITVIIWCADEAGVITHAIKFGTDIPSNSFHLLMTGNTHFDALIIRGVEVQQKGLQLDLLDKLESIEELEIECEADLLPSLEKPAMESTPSEGKAKDIEVYHERGENIPVRVGRLIELFFSCRLGFVIEGSVLLLTNLIDEQIDKVMDVRQLGRTVLNSDRSLRKEFANLILNIDDNVLNYADFGTLLRIVYPGQALNRFVPFILDWVLVEILHLSTAILLSFFLYKSKPKQKKLFIINCCSILTVGTQKVVKALRNINSDLLYKKPAFGLAQVCDEVYGSTISTIKNLIKKLSGSSQLLLRNVDFSRLSLSDYLNLLKELGTEDNRDRSYSNFEVRSLHQLRERLEKLESQGVGCMAEWYPDWKSTKKNDSKQQARQYLIQNFFNEKELVKFISKSGKASGCFQIGNVLSYAYNLYLSKDSLQLADEDIEQLIIDIRNLTLLQETEIGEPVAVLCEKLEPYFYDAFRKLNLNCKDECIVLFDDIRNSISHAVSWKHALRLKGVMYEGYFSDQMGWNYLPEDLKPSLIMAIQTLFPEKFQTFLERTQLHPEFRDITPDFLITQRLILEPSVSVVKESKQLVVTEGTLDSVRAVPIARSVFPLPEVAVPEIDSIQRTIEHFIKLAESSNSKRNRFNCDVNDCVYDDEDKFSKYQLLFVEVGYQTDVEGKVMTDTAKWKEVLKLLSLIGIKASLIVCVDCSRTPVDDWWISEDKVRLLKSSISHLFAKLSVNSPSDVTDMVIGSVSTLKIRSFLKSGSNTKTPLSTKDVHETWNSMKNFIVNRPTGVTIPSEVEQQLFNGLVQGATISEEGANEIVNMIKDNLVLITDEFEKTKYCSRLNRSKQTSLSMVLAWLKEDLESCRCSECFLVITDEASKMVSLESKAAYLAKSCILVNHLPCCHPNDSILKNFSTAGGRVPDLSSVGHASNISLDDSDMLVTDLDRITRLILPGKTEKEKKIKRSVDCLIKLMMLESDINCIKLPSGQLVSLDNNTKIYLDGKKNVNSSSIAKKNASNRKDVIFKNLQDDKLVGYSNHVKKIIKESLDRVDKQKGSKCELRRDLMDRILVDLNVPLKNEDIVNKIRDTFNKRKNFKRNNDKLLIRSAYDIADYIDRLGISLHREVNHKIFSLDCLLFKEVISEAMMRYWSTAYQDCPGYIVHITEFMLNFEWFHWVVLYSKICETFLRICTEFNRAGIKLLKVRHTDINIAVKLPSNKKKNMLCVLYDKDMNLIKKPFFLNRRQAVLGAAYPYIILVLYVQVLQHFRCIELLLQNPQSILDPIRNRTLMLLEEFKKESAMILNGQFEDANILKQSLCNESGNFLNKSAFEVFINTISGLNMVYGLIMRDSFLANSQPQNKQLQMLRYGMLNGLSRVSCPEELGKKFSSSCRRIEDNLSRIYLQSVIYSSNRNPENNIKEWQSNDLCPKTGIPCFSVYGMHVVSDRQLIFDIYNVHIYNKEMDDFEEGCIQVLEETSDRHMRWESMLNNAIQSKEYRLIRLLTGAPNIHTEKNREELELAPFSESGDDKSNTSSTLSRRSSSRSKSSYKCNFSTHNTLRKTITLSDGFTVVPDSLRKGRPVITGGPQTLIYTPSNASVLKDILSIIKLNPNFTLGSFELIQAAVEFAKFKYPPESIDKARKNPKNWTSVSEVTETTSIIAAPKTVFSIKEALNINLNSDTKKIAKMLRNKLKRLGSLFTDNDASRTDCQHMLSTVTGLSKEQKENIVNAIFTPSKLALYNWKNILEKKLTETILTHDGNIVYCWIKSLSLMVKNKLSKQLKFMNPGSVSIAKHNLFSTDELNDLLKVKDILTTNNSNILNINSRNIISSWLKCFYLNVDRLPPLTETFKDVLELSDELFSIRLDHSKLAGLKRNNKFTSFVREEMQIKSKEKTFLNKWGSQLVKLSNLIFYSAVSAPWCFHYKALESYLVRNPELLDIKKEGVTDNPILSLSTSHIMMQVLLDQGIVLTSRTKLAFKFLIEYLVTMFSSNAEPFGISLSDDTIGVKSSSDIEEKLLYQTKKMFAKLGLSDRSYDFIWTVQMIANSNFNVCRKLTGRSEGEKLPRSIRSKVVYEMVKLVGETGMAMLQQLAFSKSLNYNHRFFSVLAPKAQLGGCRDLLVQETGTKIIHAASEMFSRTLLATTDDDGLTNPKLKETILGVGLDSLLTMRKMHGKLIEGSQQMRTFYKVVCISGDNTKWGPIHCCSFFSGMIQQLLKHHPDWVSFYKIVFIKNLCRQIEIPSSSLKKIVNILKYKYTELCNLEELDETGLRSLLKETLGEWTDHPHVQFIIENYLCKGLMAMNSYNHMGQGIHHATSSLLTSIMSELYEELTIHYFKKNFPDLEVKVYHAGSSDDYAKCIIVSGTLCKDQFDVYEERFWPHVCRLRNFTTAVNRCCQMKDSAKTLTGDCFLEFYSEFMMGNRITPAVIKFIFTGLINSSVTSPSSLAQACHVSSQQAMYNSVPMLTNIATTLFRQQIFFNHVEAFIRKFGPITLGSVSQFGRLYCPRYSNLLGSSITLEDCELIITACKHVKQQDSLFSTSKFTAGFTDALKDGTGSINSDSSETSSFDSTTLLTFENDKKRLSESDLKFMEACHEAAKYTDTMEITKRVEEWYLNSKEDVNQHQDRILNSIIVNSCEWLLIAKSKCFLEVVKNLQMILRIICIGRYRSFASHGIEKVLKASLCRDENQIIEDPMIQLLPEKLRRELDRLGLSRMTVEELLPSDFKYTTLLQVVSQKLISLNVATESYSAEVSRLKQTLTARNILYGLAGGIKELSVPIYTIFLKSYFFKDNLFFELNDRWPTNKSTNYRDSTGRRLDGQVVTKYQHWLSVILNCTLSIDRTSSIDNKTLFNESLKCVDILKNNNGVTDLSIVTSHLEVCIGELSSLVFQFSDPNRKKIKVVESSPPDYEMEANKVVIVKSSLFSAVDSVKLQNNPAVVIGYLLDESSISEVKPTKIDFGSLLKDKFKISQYFPSIDKVVSQLKKDSDHQLGVGSNPDLNAATQYINYLTLLCRMLQQACSKLTVFYMIKGNTLKNEPTVTDLVSFGIKEGRYLSLPEPSLDVSTFSVKYWKILHCISAIGGLPVTERQKREILLSFLNWRVNSEGINCDCPLAKYDKSVVSEFEGHTIVDSLASETSMIKDKIEREAVVDLINFTLCPLELQKKRPFLGSTASFKHWGDGKKNGRFTYSSSTGEGTGIFVGNKLHIHLSTPSNSLVSEVERNVLSWLFHRRTEILTVEQHEIFLNLLPNLSQTGGKGGDGKPYTVCIDSNNPKLLKLREADNKLRGYILRVKKQILTVKKINRKDITPDPKLKWSKKCLSLVFDELSTDSYYHEGLIKIKKLLDDMNSKSIIPKSIISDTESEVSRIRFSDSIPVNSLALLHTFLNHSENQMLNRPSFQSSILKHYIEASPKLESRLLNQFGLKGEKKLSYNVDTAFDEEYIICKKLAKALNDNNIPVHWWSEVQQQVSYFGLTDFIMSFDGSILKGGVKWEISPSLMQPETRILDIRRLLYTLNSGVIPLCFCIYGVRPKDVGLLLELVKPAHDQILRDPLSNSYLDRLIVFTLFCFQNELKEKEAIWFSPRSLLGLLTNTTVEVGNRTTIKASPQDLNIQLKISIVCLLKEEAVLGKEDMKRQIQKSIEVALRPLLVLEHINLKLLKERFNNLTAGLNSNKEYCVSFDLNYWDSGVIDYTSCLQSNEYRSHPVHLVNFVLFLMGLAPGNSAEQMEERCDVSNSSGILDEIFMELCNSEEEVREGRKQYSHTTFFSDDEY</sequence>